<sequence>MGPGEQDGGVIEIGCDESGADGENLVGGNTLFFAHGSVGVSVEVAGAVISEVRERIRSPAEEYKANHLLREKHRAVLEWFLRTLRGSAHVELVRKESFLVGRVVEVLGGEAGDAGVLLREGFSGGAWGDFLVSGNRLLRMRAEVDGEVLVREFLGSLRVLRNVTVGAAAREILGTLAGQQDRALAYRASIPALIPVLDPLFPTVVDTAAHWSSPGTPVHLVHDRQTLLTPARIEWIRQRAEERGVALAGMRLVQARSDPRVQLADFLAGIARKIAGDEVSGVGDPVLGELLRPYLGSGPLSQKQPAEEPGHLR</sequence>
<dbReference type="EMBL" id="JPPY01000119">
    <property type="protein sequence ID" value="KND33904.1"/>
    <property type="molecule type" value="Genomic_DNA"/>
</dbReference>
<comment type="caution">
    <text evidence="1">The sequence shown here is derived from an EMBL/GenBank/DDBJ whole genome shotgun (WGS) entry which is preliminary data.</text>
</comment>
<dbReference type="AlphaFoldDB" id="A0A0L0K8A3"/>
<accession>A0A0L0K8A3</accession>
<reference evidence="2" key="1">
    <citation type="submission" date="2014-07" db="EMBL/GenBank/DDBJ databases">
        <title>Genome sequencing of plant-pathogenic Streptomyces species.</title>
        <authorList>
            <person name="Harrison J."/>
            <person name="Sapp M."/>
            <person name="Thwaites R."/>
            <person name="Studholme D.J."/>
        </authorList>
    </citation>
    <scope>NUCLEOTIDE SEQUENCE [LARGE SCALE GENOMIC DNA]</scope>
    <source>
        <strain evidence="2">NCPPB 4445</strain>
    </source>
</reference>
<name>A0A0L0K8A3_9ACTN</name>
<dbReference type="PATRIC" id="fig|42234.21.peg.3712"/>
<organism evidence="1 2">
    <name type="scientific">Streptomyces acidiscabies</name>
    <dbReference type="NCBI Taxonomy" id="42234"/>
    <lineage>
        <taxon>Bacteria</taxon>
        <taxon>Bacillati</taxon>
        <taxon>Actinomycetota</taxon>
        <taxon>Actinomycetes</taxon>
        <taxon>Kitasatosporales</taxon>
        <taxon>Streptomycetaceae</taxon>
        <taxon>Streptomyces</taxon>
    </lineage>
</organism>
<gene>
    <name evidence="1" type="ORF">IQ63_18010</name>
</gene>
<dbReference type="OrthoDB" id="5521286at2"/>
<evidence type="ECO:0000313" key="2">
    <source>
        <dbReference type="Proteomes" id="UP000037151"/>
    </source>
</evidence>
<dbReference type="Proteomes" id="UP000037151">
    <property type="component" value="Unassembled WGS sequence"/>
</dbReference>
<evidence type="ECO:0000313" key="1">
    <source>
        <dbReference type="EMBL" id="KND33904.1"/>
    </source>
</evidence>
<protein>
    <recommendedName>
        <fullName evidence="3">DUF3800 domain-containing protein</fullName>
    </recommendedName>
</protein>
<evidence type="ECO:0008006" key="3">
    <source>
        <dbReference type="Google" id="ProtNLM"/>
    </source>
</evidence>
<proteinExistence type="predicted"/>